<accession>A0ABP8UAN8</accession>
<dbReference type="Gene3D" id="1.10.1740.10">
    <property type="match status" value="1"/>
</dbReference>
<evidence type="ECO:0000256" key="3">
    <source>
        <dbReference type="ARBA" id="ARBA00023125"/>
    </source>
</evidence>
<evidence type="ECO:0000256" key="1">
    <source>
        <dbReference type="ARBA" id="ARBA00023015"/>
    </source>
</evidence>
<dbReference type="RefSeq" id="WP_345432364.1">
    <property type="nucleotide sequence ID" value="NZ_BAABHK010000005.1"/>
</dbReference>
<dbReference type="InterPro" id="IPR013325">
    <property type="entry name" value="RNA_pol_sigma_r2"/>
</dbReference>
<dbReference type="InterPro" id="IPR014284">
    <property type="entry name" value="RNA_pol_sigma-70_dom"/>
</dbReference>
<feature type="region of interest" description="Disordered" evidence="5">
    <location>
        <begin position="271"/>
        <end position="339"/>
    </location>
</feature>
<evidence type="ECO:0000256" key="2">
    <source>
        <dbReference type="ARBA" id="ARBA00023082"/>
    </source>
</evidence>
<feature type="region of interest" description="Disordered" evidence="5">
    <location>
        <begin position="611"/>
        <end position="655"/>
    </location>
</feature>
<dbReference type="Proteomes" id="UP001501442">
    <property type="component" value="Unassembled WGS sequence"/>
</dbReference>
<dbReference type="PANTHER" id="PTHR43133:SF8">
    <property type="entry name" value="RNA POLYMERASE SIGMA FACTOR HI_1459-RELATED"/>
    <property type="match status" value="1"/>
</dbReference>
<gene>
    <name evidence="7" type="ORF">GCM10023196_039550</name>
</gene>
<organism evidence="7 8">
    <name type="scientific">Actinoallomurus vinaceus</name>
    <dbReference type="NCBI Taxonomy" id="1080074"/>
    <lineage>
        <taxon>Bacteria</taxon>
        <taxon>Bacillati</taxon>
        <taxon>Actinomycetota</taxon>
        <taxon>Actinomycetes</taxon>
        <taxon>Streptosporangiales</taxon>
        <taxon>Thermomonosporaceae</taxon>
        <taxon>Actinoallomurus</taxon>
    </lineage>
</organism>
<evidence type="ECO:0000259" key="6">
    <source>
        <dbReference type="Pfam" id="PF04542"/>
    </source>
</evidence>
<dbReference type="NCBIfam" id="TIGR02937">
    <property type="entry name" value="sigma70-ECF"/>
    <property type="match status" value="1"/>
</dbReference>
<dbReference type="PANTHER" id="PTHR43133">
    <property type="entry name" value="RNA POLYMERASE ECF-TYPE SIGMA FACTO"/>
    <property type="match status" value="1"/>
</dbReference>
<evidence type="ECO:0000256" key="5">
    <source>
        <dbReference type="SAM" id="MobiDB-lite"/>
    </source>
</evidence>
<proteinExistence type="predicted"/>
<dbReference type="Pfam" id="PF04542">
    <property type="entry name" value="Sigma70_r2"/>
    <property type="match status" value="1"/>
</dbReference>
<name>A0ABP8UAN8_9ACTN</name>
<dbReference type="SUPFAM" id="SSF88946">
    <property type="entry name" value="Sigma2 domain of RNA polymerase sigma factors"/>
    <property type="match status" value="1"/>
</dbReference>
<feature type="compositionally biased region" description="Low complexity" evidence="5">
    <location>
        <begin position="389"/>
        <end position="419"/>
    </location>
</feature>
<feature type="compositionally biased region" description="Basic residues" evidence="5">
    <location>
        <begin position="420"/>
        <end position="431"/>
    </location>
</feature>
<dbReference type="InterPro" id="IPR039425">
    <property type="entry name" value="RNA_pol_sigma-70-like"/>
</dbReference>
<protein>
    <recommendedName>
        <fullName evidence="6">RNA polymerase sigma-70 region 2 domain-containing protein</fullName>
    </recommendedName>
</protein>
<evidence type="ECO:0000313" key="8">
    <source>
        <dbReference type="Proteomes" id="UP001501442"/>
    </source>
</evidence>
<sequence>MDGDVRPGPETVVAARHGDQAALDRLIAGYLPLVYNIVGRALDGHADVDDVVQETMLRVVHGLEGLRDPDSFRSWLVAIAMRQVRDHWRRGRTTPAGGLDGMDDVADPGADFADLTILRLGLSGQRREVAEATRWLGPEDRELLSLWWLEAAGELTRAELAAALDLPPAHAAVRVQRMKAQLETARAVVRALHATPRCPDLAALTASWDGAPDPVWRKRLARHTRDCTACGAGWSGVVPAERLLTGLALVPLPAGFTLYGAAFPGGHAASTGAQAGSGGHAGSSGGQAGPGGSHAGSGGAHPASGGGHVPSAGGHAASGGHAAGGSAPGSTSVGGQGGAGVHGAVVRAGRLGRAVGHLTAKQVAVAAGAMAVAGGTAITAAAYTGNAPTTAARPPAAERPLTAGPRPSPSAARTTPAHTRSARPTRRRAKPRPVYGSNVDTVDRAPAKNASPGRLPVRAEGRPLVFSGKWEQPFRGSLGGRYLMFYRDDHLTIRGRGYFQVRWEIAYFNRPGMLVMPTWTGLKGKIFHVASGGGRRMDDAVPGATDRPHTWMGRPDKGYITLPQGAQQMWQNEFYYIDGEVTLRQHERGADYNLGITPVSRADVAADIGHAPDPAHGVVRRGLVRDTGRDDAPVPQYATREDVAAPDVPQRSRLT</sequence>
<feature type="compositionally biased region" description="Low complexity" evidence="5">
    <location>
        <begin position="309"/>
        <end position="320"/>
    </location>
</feature>
<feature type="region of interest" description="Disordered" evidence="5">
    <location>
        <begin position="389"/>
        <end position="456"/>
    </location>
</feature>
<comment type="caution">
    <text evidence="7">The sequence shown here is derived from an EMBL/GenBank/DDBJ whole genome shotgun (WGS) entry which is preliminary data.</text>
</comment>
<evidence type="ECO:0000313" key="7">
    <source>
        <dbReference type="EMBL" id="GAA4627421.1"/>
    </source>
</evidence>
<feature type="compositionally biased region" description="Gly residues" evidence="5">
    <location>
        <begin position="321"/>
        <end position="339"/>
    </location>
</feature>
<feature type="domain" description="RNA polymerase sigma-70 region 2" evidence="6">
    <location>
        <begin position="26"/>
        <end position="92"/>
    </location>
</feature>
<keyword evidence="8" id="KW-1185">Reference proteome</keyword>
<evidence type="ECO:0000256" key="4">
    <source>
        <dbReference type="ARBA" id="ARBA00023163"/>
    </source>
</evidence>
<keyword evidence="4" id="KW-0804">Transcription</keyword>
<keyword evidence="2" id="KW-0731">Sigma factor</keyword>
<feature type="compositionally biased region" description="Gly residues" evidence="5">
    <location>
        <begin position="275"/>
        <end position="308"/>
    </location>
</feature>
<keyword evidence="3" id="KW-0238">DNA-binding</keyword>
<dbReference type="EMBL" id="BAABHK010000005">
    <property type="protein sequence ID" value="GAA4627421.1"/>
    <property type="molecule type" value="Genomic_DNA"/>
</dbReference>
<feature type="compositionally biased region" description="Basic and acidic residues" evidence="5">
    <location>
        <begin position="623"/>
        <end position="632"/>
    </location>
</feature>
<keyword evidence="1" id="KW-0805">Transcription regulation</keyword>
<reference evidence="8" key="1">
    <citation type="journal article" date="2019" name="Int. J. Syst. Evol. Microbiol.">
        <title>The Global Catalogue of Microorganisms (GCM) 10K type strain sequencing project: providing services to taxonomists for standard genome sequencing and annotation.</title>
        <authorList>
            <consortium name="The Broad Institute Genomics Platform"/>
            <consortium name="The Broad Institute Genome Sequencing Center for Infectious Disease"/>
            <person name="Wu L."/>
            <person name="Ma J."/>
        </authorList>
    </citation>
    <scope>NUCLEOTIDE SEQUENCE [LARGE SCALE GENOMIC DNA]</scope>
    <source>
        <strain evidence="8">JCM 17939</strain>
    </source>
</reference>
<dbReference type="InterPro" id="IPR007627">
    <property type="entry name" value="RNA_pol_sigma70_r2"/>
</dbReference>